<evidence type="ECO:0000313" key="2">
    <source>
        <dbReference type="Proteomes" id="UP000050761"/>
    </source>
</evidence>
<dbReference type="EMBL" id="UZAH01029093">
    <property type="protein sequence ID" value="VDP04205.1"/>
    <property type="molecule type" value="Genomic_DNA"/>
</dbReference>
<dbReference type="Proteomes" id="UP000050761">
    <property type="component" value="Unassembled WGS sequence"/>
</dbReference>
<dbReference type="AlphaFoldDB" id="A0A183G3A2"/>
<evidence type="ECO:0000313" key="3">
    <source>
        <dbReference type="WBParaSite" id="HPBE_0001587401-mRNA-1"/>
    </source>
</evidence>
<accession>A0A3P8BBL4</accession>
<organism evidence="2 3">
    <name type="scientific">Heligmosomoides polygyrus</name>
    <name type="common">Parasitic roundworm</name>
    <dbReference type="NCBI Taxonomy" id="6339"/>
    <lineage>
        <taxon>Eukaryota</taxon>
        <taxon>Metazoa</taxon>
        <taxon>Ecdysozoa</taxon>
        <taxon>Nematoda</taxon>
        <taxon>Chromadorea</taxon>
        <taxon>Rhabditida</taxon>
        <taxon>Rhabditina</taxon>
        <taxon>Rhabditomorpha</taxon>
        <taxon>Strongyloidea</taxon>
        <taxon>Heligmosomidae</taxon>
        <taxon>Heligmosomoides</taxon>
    </lineage>
</organism>
<gene>
    <name evidence="1" type="ORF">HPBE_LOCUS15873</name>
</gene>
<keyword evidence="2" id="KW-1185">Reference proteome</keyword>
<proteinExistence type="predicted"/>
<sequence>MFAGLCFITRQWPTASDAGKNLGIGLDQNQPPYTPDIAPSDWHLLRTMDHFLHGGTSKVTGCLSLSKKAILGNSQSFHTGSDLRLLRLKFLFSCQGEEASKFKKRSFRATINWDFYTSLANFWEDTVTYNIDEEYDRFVHHLCDSKGVDSLKTTKRRLSPDTLELIRQRGAARA</sequence>
<accession>A0A183G3A2</accession>
<reference evidence="1 2" key="1">
    <citation type="submission" date="2018-11" db="EMBL/GenBank/DDBJ databases">
        <authorList>
            <consortium name="Pathogen Informatics"/>
        </authorList>
    </citation>
    <scope>NUCLEOTIDE SEQUENCE [LARGE SCALE GENOMIC DNA]</scope>
</reference>
<dbReference type="OrthoDB" id="410104at2759"/>
<evidence type="ECO:0000313" key="1">
    <source>
        <dbReference type="EMBL" id="VDP04205.1"/>
    </source>
</evidence>
<dbReference type="WBParaSite" id="HPBE_0001587401-mRNA-1">
    <property type="protein sequence ID" value="HPBE_0001587401-mRNA-1"/>
    <property type="gene ID" value="HPBE_0001587401"/>
</dbReference>
<protein>
    <submittedName>
        <fullName evidence="1 3">Uncharacterized protein</fullName>
    </submittedName>
</protein>
<name>A0A183G3A2_HELPZ</name>
<reference evidence="3" key="2">
    <citation type="submission" date="2019-09" db="UniProtKB">
        <authorList>
            <consortium name="WormBaseParasite"/>
        </authorList>
    </citation>
    <scope>IDENTIFICATION</scope>
</reference>